<protein>
    <recommendedName>
        <fullName evidence="1">RNA-directed DNA polymerase</fullName>
        <ecNumber evidence="1">2.7.7.49</ecNumber>
    </recommendedName>
</protein>
<dbReference type="InterPro" id="IPR012337">
    <property type="entry name" value="RNaseH-like_sf"/>
</dbReference>
<reference evidence="15" key="1">
    <citation type="journal article" date="2017" name="Front. Plant Sci.">
        <title>Climate Clever Clovers: New Paradigm to Reduce the Environmental Footprint of Ruminants by Breeding Low Methanogenic Forages Utilizing Haplotype Variation.</title>
        <authorList>
            <person name="Kaur P."/>
            <person name="Appels R."/>
            <person name="Bayer P.E."/>
            <person name="Keeble-Gagnere G."/>
            <person name="Wang J."/>
            <person name="Hirakawa H."/>
            <person name="Shirasawa K."/>
            <person name="Vercoe P."/>
            <person name="Stefanova K."/>
            <person name="Durmic Z."/>
            <person name="Nichols P."/>
            <person name="Revell C."/>
            <person name="Isobe S.N."/>
            <person name="Edwards D."/>
            <person name="Erskine W."/>
        </authorList>
    </citation>
    <scope>NUCLEOTIDE SEQUENCE [LARGE SCALE GENOMIC DNA]</scope>
    <source>
        <strain evidence="15">cv. Daliak</strain>
    </source>
</reference>
<feature type="compositionally biased region" description="Polar residues" evidence="11">
    <location>
        <begin position="248"/>
        <end position="264"/>
    </location>
</feature>
<dbReference type="InterPro" id="IPR041373">
    <property type="entry name" value="RT_RNaseH"/>
</dbReference>
<dbReference type="GO" id="GO:0008270">
    <property type="term" value="F:zinc ion binding"/>
    <property type="evidence" value="ECO:0007669"/>
    <property type="project" value="UniProtKB-KW"/>
</dbReference>
<evidence type="ECO:0000256" key="8">
    <source>
        <dbReference type="ARBA" id="ARBA00022918"/>
    </source>
</evidence>
<evidence type="ECO:0000256" key="6">
    <source>
        <dbReference type="ARBA" id="ARBA00022759"/>
    </source>
</evidence>
<evidence type="ECO:0000256" key="4">
    <source>
        <dbReference type="ARBA" id="ARBA00022695"/>
    </source>
</evidence>
<feature type="region of interest" description="Disordered" evidence="11">
    <location>
        <begin position="236"/>
        <end position="266"/>
    </location>
</feature>
<dbReference type="Pfam" id="PF00098">
    <property type="entry name" value="zf-CCHC"/>
    <property type="match status" value="1"/>
</dbReference>
<evidence type="ECO:0000256" key="7">
    <source>
        <dbReference type="ARBA" id="ARBA00022801"/>
    </source>
</evidence>
<keyword evidence="6" id="KW-0255">Endonuclease</keyword>
<dbReference type="Proteomes" id="UP000242715">
    <property type="component" value="Unassembled WGS sequence"/>
</dbReference>
<organism evidence="14 15">
    <name type="scientific">Trifolium subterraneum</name>
    <name type="common">Subterranean clover</name>
    <dbReference type="NCBI Taxonomy" id="3900"/>
    <lineage>
        <taxon>Eukaryota</taxon>
        <taxon>Viridiplantae</taxon>
        <taxon>Streptophyta</taxon>
        <taxon>Embryophyta</taxon>
        <taxon>Tracheophyta</taxon>
        <taxon>Spermatophyta</taxon>
        <taxon>Magnoliopsida</taxon>
        <taxon>eudicotyledons</taxon>
        <taxon>Gunneridae</taxon>
        <taxon>Pentapetalae</taxon>
        <taxon>rosids</taxon>
        <taxon>fabids</taxon>
        <taxon>Fabales</taxon>
        <taxon>Fabaceae</taxon>
        <taxon>Papilionoideae</taxon>
        <taxon>50 kb inversion clade</taxon>
        <taxon>NPAAA clade</taxon>
        <taxon>Hologalegina</taxon>
        <taxon>IRL clade</taxon>
        <taxon>Trifolieae</taxon>
        <taxon>Trifolium</taxon>
    </lineage>
</organism>
<dbReference type="Gene3D" id="3.30.70.270">
    <property type="match status" value="2"/>
</dbReference>
<dbReference type="CDD" id="cd00303">
    <property type="entry name" value="retropepsin_like"/>
    <property type="match status" value="2"/>
</dbReference>
<feature type="domain" description="CCHC-type" evidence="12">
    <location>
        <begin position="976"/>
        <end position="991"/>
    </location>
</feature>
<name>A0A2Z6NAE2_TRISU</name>
<dbReference type="Gene3D" id="3.30.420.10">
    <property type="entry name" value="Ribonuclease H-like superfamily/Ribonuclease H"/>
    <property type="match status" value="1"/>
</dbReference>
<feature type="region of interest" description="Disordered" evidence="11">
    <location>
        <begin position="924"/>
        <end position="953"/>
    </location>
</feature>
<evidence type="ECO:0000313" key="15">
    <source>
        <dbReference type="Proteomes" id="UP000242715"/>
    </source>
</evidence>
<evidence type="ECO:0000256" key="5">
    <source>
        <dbReference type="ARBA" id="ARBA00022722"/>
    </source>
</evidence>
<evidence type="ECO:0000256" key="10">
    <source>
        <dbReference type="SAM" id="Coils"/>
    </source>
</evidence>
<dbReference type="SUPFAM" id="SSF53098">
    <property type="entry name" value="Ribonuclease H-like"/>
    <property type="match status" value="1"/>
</dbReference>
<dbReference type="CDD" id="cd01647">
    <property type="entry name" value="RT_LTR"/>
    <property type="match status" value="1"/>
</dbReference>
<dbReference type="InterPro" id="IPR050951">
    <property type="entry name" value="Retrovirus_Pol_polyprotein"/>
</dbReference>
<evidence type="ECO:0000259" key="13">
    <source>
        <dbReference type="PROSITE" id="PS50994"/>
    </source>
</evidence>
<keyword evidence="7" id="KW-0378">Hydrolase</keyword>
<sequence>MEKTIVMENDSVCKSCGEDDCDEKTKSRAMEKMSSVKIAMEKMSSVKIAYTSYAIPSQEEPHNTIDAPAIEANNFELKPSLLSAVQQNQLSGNLTDDPNLHLSIFLQYADTVKVNGVSPEAIGLRLFPFSLRDRARSWLQSLQPNSVTSWDELKKVFLARYFPPSKIAMLRRQIVEFKQKDNESLFEAWERYKDMIRQCPHHGLPECLSAYRQHGSKPLPMGKLKNTRREISNERRYARNQQHKPHQANRTEGNPYSNNYNQGVNNHPYPSYNNNNASYAHGQTPSSAPLGFQNPAYSAPIKSNLEIMLENFIAAQTQTNKDLLNQNIQANERNEKLTSQVKFLATHSKILETQIAQVAQHQASTATPACTFPSQPQPNPRGHVNAVILRSGTQYDGPADPRTENPATQPNSDKPAEKGSEPNKEGKEDSGEETIEKKKPYAPPPPYKPPVPYPQRFEKSKSAGQYKKFVELLKQLNITIPFTEAITQIPSYAKFLKEILTNKKRIEDDETVMLTTECSAILQNEMPPKLKDPGSFSIPCVIGKYVIDRALCDLGASISLMPMSLCEKLNLGELRPTKMSIQFADRSVKYPLGRPFLATAGAIIDVKKGKLTFEVGDEKVEFILTQLTKAPAIDNNCYMLDVIEECRKEMEKDQTKYSEIQKHPNLPTHTNIDDDLAKLLEITSDHKPCSEFTNQNIHPNELIAQLVSKVDFLTQKVEAITAPAETFQDQSQSNPKGHVNAIMLQSGTEFEDPVATKVRGQYLEKSIKTIPTVLEDQQASKDKEAVKNSQEKTYVPPPLYKPPIPYSQRSEKSKIGGQFEKKISCFRLDIVEKNVDNTPSKRAPPDILQAHPETKFNELVRYVADSDDAPTEAWKIKNYRFGLRADIAHDVSMQQVASLGELIQKSYHAESGLEAMRKERFEVNQKRRDSGNYMEQLKPRGSPQKGKQNVPQRSHPACPECGMFHHGECVKGKGVCFHCKQPGHYKNECPKLHGSGGSSGTTKSKGRVYSLDGEQAIGNNALIVDICHLGQSEVVVLFDCGATNSFISVECVMRLGLSSTTLIPPMTVAVATSGKVVSKRVCQNCPVSVAGKIYHVDLICLPLKDMDIVLGMNWLSANTVYIGCAEKNLYVPIDLNAESKALTALLQNTHQLIQYLGAENKCFSIMFTISSESSLSPSDIPIVREYLDVFPEEINSLPPEREIEFSIDLVPGSQPISIAPYRMSPLELRELKSQLEELLQKHFIRPSVSPWGAPVLLVKKKDGTMRLCIDYRQLNKVTIKNKYPLPRIDDLLDQLRGATIFSKIDLRSGYHHIRIRTSDVSKTAFRTRYGHYEFLVMPFGLTNAPAIFMDYMNRIFQPYLDNKCEFWLSEVKFLGHMISQGGVSVDPSKVEAVLNWERPRTVSEIRSFLGLAGYYRRFILGFSEIALPLTRLTRKGAAFVWDELCENSFNLLKQKLTSAPVLVIPDPDKKYLVYCDASHKGLGCVLMQDGAVVAYASRQLKPHEENYPTHDLELAAIIFALKIWRHHLYGVQFALYSDHKSLRYLFDQKDLNMRQRRWMEYLKDFDFELNYHPGKANVVADALSRKALYASEILMHQCGLYEKFRDMNLSVTYRKDGVKLNRVELTCDLRSTISSAQEKDMDLQRRIGKPEFTVADDGVIQFGSRICVPNDADLKRLILEEAHKKFVSRCIVCQQVKIEHQKPAGPLQPLEIPEWKWEHITMDFVTGLPRNQNGEDFIWVIVDRLTKSAHFIAVKSTYKASRYAEIFLGEIVKLHGVPLSIVSDRDPTFTSHFWRAFQKAMGTRLRMSTSNHPQTDGQSERTIQTLEDMLRACVLEDGGSWSKHLHLIEFAYDNSYHASIGMAPYEALYGRKCRTPLCWTEVGDKGVLGPDIIQETTLKIKSVKEHMRVAQSRQKSYANHRRRPIEFDEGDHVFLRVTPKLGLRGVFKTKKLAPRYIGPYQILKRVGHVAYQLALPPSMSRMHDVFHVSQLRKFILDPFVPVELENIELQPDLTYQPDPIRIVDRDVKTLRSKKITTVKVEWSQSPDGEFTWELESEMMKNYPYLFSEQSRNFVLLAKRAAGEGATGLAGFGRWRSLAGLNLLTWFASGRQPSLSDQDRNFGFCTQGDRGKQAAE</sequence>
<keyword evidence="10" id="KW-0175">Coiled coil</keyword>
<keyword evidence="9" id="KW-0862">Zinc</keyword>
<dbReference type="Pfam" id="PF03732">
    <property type="entry name" value="Retrotrans_gag"/>
    <property type="match status" value="1"/>
</dbReference>
<dbReference type="GO" id="GO:0015074">
    <property type="term" value="P:DNA integration"/>
    <property type="evidence" value="ECO:0007669"/>
    <property type="project" value="InterPro"/>
</dbReference>
<dbReference type="Gene3D" id="2.40.70.10">
    <property type="entry name" value="Acid Proteases"/>
    <property type="match status" value="2"/>
</dbReference>
<dbReference type="InterPro" id="IPR043128">
    <property type="entry name" value="Rev_trsase/Diguanyl_cyclase"/>
</dbReference>
<feature type="compositionally biased region" description="Pro residues" evidence="11">
    <location>
        <begin position="441"/>
        <end position="453"/>
    </location>
</feature>
<dbReference type="Pfam" id="PF17917">
    <property type="entry name" value="RT_RNaseH"/>
    <property type="match status" value="1"/>
</dbReference>
<dbReference type="PANTHER" id="PTHR37984:SF5">
    <property type="entry name" value="PROTEIN NYNRIN-LIKE"/>
    <property type="match status" value="1"/>
</dbReference>
<dbReference type="FunFam" id="3.10.10.10:FF:000007">
    <property type="entry name" value="Retrovirus-related Pol polyprotein from transposon 17.6-like Protein"/>
    <property type="match status" value="1"/>
</dbReference>
<dbReference type="SUPFAM" id="SSF50630">
    <property type="entry name" value="Acid proteases"/>
    <property type="match status" value="1"/>
</dbReference>
<dbReference type="GO" id="GO:0008233">
    <property type="term" value="F:peptidase activity"/>
    <property type="evidence" value="ECO:0007669"/>
    <property type="project" value="UniProtKB-KW"/>
</dbReference>
<keyword evidence="5" id="KW-0540">Nuclease</keyword>
<keyword evidence="3" id="KW-0808">Transferase</keyword>
<dbReference type="Gene3D" id="3.10.10.10">
    <property type="entry name" value="HIV Type 1 Reverse Transcriptase, subunit A, domain 1"/>
    <property type="match status" value="1"/>
</dbReference>
<dbReference type="EC" id="2.7.7.49" evidence="1"/>
<feature type="region of interest" description="Disordered" evidence="11">
    <location>
        <begin position="774"/>
        <end position="812"/>
    </location>
</feature>
<dbReference type="InterPro" id="IPR001584">
    <property type="entry name" value="Integrase_cat-core"/>
</dbReference>
<evidence type="ECO:0000313" key="14">
    <source>
        <dbReference type="EMBL" id="GAU41684.1"/>
    </source>
</evidence>
<feature type="compositionally biased region" description="Basic and acidic residues" evidence="11">
    <location>
        <begin position="778"/>
        <end position="790"/>
    </location>
</feature>
<proteinExistence type="predicted"/>
<accession>A0A2Z6NAE2</accession>
<dbReference type="InterPro" id="IPR036397">
    <property type="entry name" value="RNaseH_sf"/>
</dbReference>
<keyword evidence="9" id="KW-0863">Zinc-finger</keyword>
<dbReference type="GO" id="GO:0003964">
    <property type="term" value="F:RNA-directed DNA polymerase activity"/>
    <property type="evidence" value="ECO:0007669"/>
    <property type="project" value="UniProtKB-KW"/>
</dbReference>
<feature type="coiled-coil region" evidence="10">
    <location>
        <begin position="313"/>
        <end position="340"/>
    </location>
</feature>
<feature type="domain" description="Integrase catalytic" evidence="13">
    <location>
        <begin position="1709"/>
        <end position="1872"/>
    </location>
</feature>
<dbReference type="InterPro" id="IPR043502">
    <property type="entry name" value="DNA/RNA_pol_sf"/>
</dbReference>
<dbReference type="InterPro" id="IPR001878">
    <property type="entry name" value="Znf_CCHC"/>
</dbReference>
<dbReference type="SMART" id="SM00343">
    <property type="entry name" value="ZnF_C2HC"/>
    <property type="match status" value="1"/>
</dbReference>
<dbReference type="PANTHER" id="PTHR37984">
    <property type="entry name" value="PROTEIN CBG26694"/>
    <property type="match status" value="1"/>
</dbReference>
<dbReference type="InterPro" id="IPR005162">
    <property type="entry name" value="Retrotrans_gag_dom"/>
</dbReference>
<dbReference type="SUPFAM" id="SSF56672">
    <property type="entry name" value="DNA/RNA polymerases"/>
    <property type="match status" value="1"/>
</dbReference>
<keyword evidence="4" id="KW-0548">Nucleotidyltransferase</keyword>
<evidence type="ECO:0000256" key="11">
    <source>
        <dbReference type="SAM" id="MobiDB-lite"/>
    </source>
</evidence>
<evidence type="ECO:0000256" key="9">
    <source>
        <dbReference type="PROSITE-ProRule" id="PRU00047"/>
    </source>
</evidence>
<dbReference type="OrthoDB" id="2013610at2759"/>
<dbReference type="InterPro" id="IPR056924">
    <property type="entry name" value="SH3_Tf2-1"/>
</dbReference>
<keyword evidence="9" id="KW-0479">Metal-binding</keyword>
<dbReference type="PROSITE" id="PS50994">
    <property type="entry name" value="INTEGRASE"/>
    <property type="match status" value="1"/>
</dbReference>
<dbReference type="Pfam" id="PF00078">
    <property type="entry name" value="RVT_1"/>
    <property type="match status" value="1"/>
</dbReference>
<dbReference type="GO" id="GO:0006508">
    <property type="term" value="P:proteolysis"/>
    <property type="evidence" value="ECO:0007669"/>
    <property type="project" value="UniProtKB-KW"/>
</dbReference>
<dbReference type="Gene3D" id="4.10.60.10">
    <property type="entry name" value="Zinc finger, CCHC-type"/>
    <property type="match status" value="1"/>
</dbReference>
<dbReference type="CDD" id="cd09274">
    <property type="entry name" value="RNase_HI_RT_Ty3"/>
    <property type="match status" value="1"/>
</dbReference>
<feature type="compositionally biased region" description="Pro residues" evidence="11">
    <location>
        <begin position="795"/>
        <end position="805"/>
    </location>
</feature>
<feature type="compositionally biased region" description="Basic and acidic residues" evidence="11">
    <location>
        <begin position="414"/>
        <end position="439"/>
    </location>
</feature>
<dbReference type="GO" id="GO:0004519">
    <property type="term" value="F:endonuclease activity"/>
    <property type="evidence" value="ECO:0007669"/>
    <property type="project" value="UniProtKB-KW"/>
</dbReference>
<dbReference type="FunFam" id="3.30.70.270:FF:000063">
    <property type="entry name" value="Zinc knuckle domaincontaining protein"/>
    <property type="match status" value="1"/>
</dbReference>
<dbReference type="PROSITE" id="PS50158">
    <property type="entry name" value="ZF_CCHC"/>
    <property type="match status" value="1"/>
</dbReference>
<dbReference type="InterPro" id="IPR000477">
    <property type="entry name" value="RT_dom"/>
</dbReference>
<keyword evidence="8" id="KW-0695">RNA-directed DNA polymerase</keyword>
<dbReference type="GO" id="GO:0003676">
    <property type="term" value="F:nucleic acid binding"/>
    <property type="evidence" value="ECO:0007669"/>
    <property type="project" value="InterPro"/>
</dbReference>
<evidence type="ECO:0000256" key="3">
    <source>
        <dbReference type="ARBA" id="ARBA00022679"/>
    </source>
</evidence>
<keyword evidence="15" id="KW-1185">Reference proteome</keyword>
<dbReference type="InterPro" id="IPR021109">
    <property type="entry name" value="Peptidase_aspartic_dom_sf"/>
</dbReference>
<evidence type="ECO:0000256" key="1">
    <source>
        <dbReference type="ARBA" id="ARBA00012493"/>
    </source>
</evidence>
<dbReference type="Pfam" id="PF08284">
    <property type="entry name" value="RVP_2"/>
    <property type="match status" value="1"/>
</dbReference>
<gene>
    <name evidence="14" type="ORF">TSUD_94050</name>
</gene>
<evidence type="ECO:0000256" key="2">
    <source>
        <dbReference type="ARBA" id="ARBA00022670"/>
    </source>
</evidence>
<dbReference type="EMBL" id="DF973875">
    <property type="protein sequence ID" value="GAU41684.1"/>
    <property type="molecule type" value="Genomic_DNA"/>
</dbReference>
<evidence type="ECO:0000259" key="12">
    <source>
        <dbReference type="PROSITE" id="PS50158"/>
    </source>
</evidence>
<keyword evidence="2" id="KW-0645">Protease</keyword>
<dbReference type="Pfam" id="PF24626">
    <property type="entry name" value="SH3_Tf2-1"/>
    <property type="match status" value="1"/>
</dbReference>
<feature type="region of interest" description="Disordered" evidence="11">
    <location>
        <begin position="393"/>
        <end position="457"/>
    </location>
</feature>